<keyword evidence="1" id="KW-0418">Kinase</keyword>
<dbReference type="GO" id="GO:0016301">
    <property type="term" value="F:kinase activity"/>
    <property type="evidence" value="ECO:0007669"/>
    <property type="project" value="UniProtKB-KW"/>
</dbReference>
<sequence>MSRILERGDQAERSLVVVNRTRPEAVMRLLQEAFGEQTVAVTETDIPDTDSDVVLLLDDTGVIATSTVAELMQCCLVVNGDLYRTGTSGIERNVAPPTITRLDGVVFDLKGYPASNKQKLLLIIISRFIERRALLADGGRFRSTFQKLSRLQHENGTRLVYERLRESDVDVHVYGVGDADVPEEPGFTTHTGTHRGYREAWSVIFVPEDSAAESVALVALETGRNEWRGRWTFDAELAGRAEEIIRTRF</sequence>
<keyword evidence="2" id="KW-1185">Reference proteome</keyword>
<dbReference type="Proteomes" id="UP000319894">
    <property type="component" value="Unassembled WGS sequence"/>
</dbReference>
<accession>A0A554MX39</accession>
<dbReference type="EMBL" id="QMDX01000011">
    <property type="protein sequence ID" value="TSD09695.1"/>
    <property type="molecule type" value="Genomic_DNA"/>
</dbReference>
<gene>
    <name evidence="1" type="ORF">DP107_14970</name>
</gene>
<protein>
    <submittedName>
        <fullName evidence="1">Histidine kinase</fullName>
    </submittedName>
</protein>
<comment type="caution">
    <text evidence="1">The sequence shown here is derived from an EMBL/GenBank/DDBJ whole genome shotgun (WGS) entry which is preliminary data.</text>
</comment>
<evidence type="ECO:0000313" key="1">
    <source>
        <dbReference type="EMBL" id="TSD09695.1"/>
    </source>
</evidence>
<evidence type="ECO:0000313" key="2">
    <source>
        <dbReference type="Proteomes" id="UP000319894"/>
    </source>
</evidence>
<keyword evidence="1" id="KW-0808">Transferase</keyword>
<organism evidence="1 2">
    <name type="scientific">Haloglomus irregulare</name>
    <dbReference type="NCBI Taxonomy" id="2234134"/>
    <lineage>
        <taxon>Archaea</taxon>
        <taxon>Methanobacteriati</taxon>
        <taxon>Methanobacteriota</taxon>
        <taxon>Stenosarchaea group</taxon>
        <taxon>Halobacteria</taxon>
        <taxon>Halobacteriales</taxon>
        <taxon>Natronomonadaceae</taxon>
        <taxon>Haloglomus</taxon>
    </lineage>
</organism>
<dbReference type="AlphaFoldDB" id="A0A554MX39"/>
<reference evidence="1 2" key="1">
    <citation type="submission" date="2018-06" db="EMBL/GenBank/DDBJ databases">
        <title>Natronomonas sp. F16-60 a new haloarchaeon isolated from a solar saltern of Isla Cristina, Huelva, Spain.</title>
        <authorList>
            <person name="Duran-Viseras A."/>
            <person name="Sanchez-Porro C."/>
            <person name="Ventosa A."/>
        </authorList>
    </citation>
    <scope>NUCLEOTIDE SEQUENCE [LARGE SCALE GENOMIC DNA]</scope>
    <source>
        <strain evidence="1 2">F16-60</strain>
    </source>
</reference>
<dbReference type="InParanoid" id="A0A554MX39"/>
<proteinExistence type="predicted"/>
<name>A0A554MX39_9EURY</name>